<reference evidence="2 3" key="1">
    <citation type="journal article" date="2016" name="Nat. Commun.">
        <title>Thousands of microbial genomes shed light on interconnected biogeochemical processes in an aquifer system.</title>
        <authorList>
            <person name="Anantharaman K."/>
            <person name="Brown C.T."/>
            <person name="Hug L.A."/>
            <person name="Sharon I."/>
            <person name="Castelle C.J."/>
            <person name="Probst A.J."/>
            <person name="Thomas B.C."/>
            <person name="Singh A."/>
            <person name="Wilkins M.J."/>
            <person name="Karaoz U."/>
            <person name="Brodie E.L."/>
            <person name="Williams K.H."/>
            <person name="Hubbard S.S."/>
            <person name="Banfield J.F."/>
        </authorList>
    </citation>
    <scope>NUCLEOTIDE SEQUENCE [LARGE SCALE GENOMIC DNA]</scope>
</reference>
<dbReference type="STRING" id="1802214.A2908_04585"/>
<dbReference type="InterPro" id="IPR001584">
    <property type="entry name" value="Integrase_cat-core"/>
</dbReference>
<evidence type="ECO:0000313" key="2">
    <source>
        <dbReference type="EMBL" id="OGZ72628.1"/>
    </source>
</evidence>
<evidence type="ECO:0000313" key="3">
    <source>
        <dbReference type="Proteomes" id="UP000176774"/>
    </source>
</evidence>
<dbReference type="SUPFAM" id="SSF53098">
    <property type="entry name" value="Ribonuclease H-like"/>
    <property type="match status" value="1"/>
</dbReference>
<dbReference type="EMBL" id="MHPA01000023">
    <property type="protein sequence ID" value="OGZ72628.1"/>
    <property type="molecule type" value="Genomic_DNA"/>
</dbReference>
<dbReference type="GO" id="GO:0003676">
    <property type="term" value="F:nucleic acid binding"/>
    <property type="evidence" value="ECO:0007669"/>
    <property type="project" value="InterPro"/>
</dbReference>
<dbReference type="AlphaFoldDB" id="A0A1G2IEM5"/>
<feature type="domain" description="Integrase catalytic" evidence="1">
    <location>
        <begin position="152"/>
        <end position="345"/>
    </location>
</feature>
<accession>A0A1G2IEM5</accession>
<dbReference type="Proteomes" id="UP000176774">
    <property type="component" value="Unassembled WGS sequence"/>
</dbReference>
<dbReference type="InterPro" id="IPR036397">
    <property type="entry name" value="RNaseH_sf"/>
</dbReference>
<organism evidence="2 3">
    <name type="scientific">Candidatus Staskawiczbacteria bacterium RIFCSPLOWO2_01_FULL_38_12b</name>
    <dbReference type="NCBI Taxonomy" id="1802214"/>
    <lineage>
        <taxon>Bacteria</taxon>
        <taxon>Candidatus Staskawicziibacteriota</taxon>
    </lineage>
</organism>
<dbReference type="GO" id="GO:0015074">
    <property type="term" value="P:DNA integration"/>
    <property type="evidence" value="ECO:0007669"/>
    <property type="project" value="InterPro"/>
</dbReference>
<sequence>MNMSSRNQYLLEVRPEYLKTKSKKIRSSLLDEAEKRTKLNRKYLLEKLKPRSNLDIIAKHRKKKKEYYDNSVTPALVTMWQIFDHPCGARLETSLKNETERLRKLGELSCSDEVSKKLQEMGSATIDRKLKHQKEIEIAKDKYHKKKNPLLYQKIPVKVFAEQDRSVLGNMQIDLVEHCGASAAGQFVCSLDATDISSGWTEQEAVWGKGQENTKIGIDNVRGRCPFSWVEIHSDGGTEFINAHLFAYSVDTGIDFSRSRAYKKNDNCLVEQKNYTHVRRLVGYLRYDKEEEMHLINGLYRGPLRLYKNFFQPVIKLISKERDGGKLHRRYDRPKTPYQRIMESGEVSKEKKEELEKIYSSLNPADLKRQIGKKTNAIFKFYQTKMNSQKVEDPPSLKASEGQRKKKISMRFSEVCWTPVSVR</sequence>
<dbReference type="InterPro" id="IPR012337">
    <property type="entry name" value="RNaseH-like_sf"/>
</dbReference>
<comment type="caution">
    <text evidence="2">The sequence shown here is derived from an EMBL/GenBank/DDBJ whole genome shotgun (WGS) entry which is preliminary data.</text>
</comment>
<proteinExistence type="predicted"/>
<name>A0A1G2IEM5_9BACT</name>
<protein>
    <recommendedName>
        <fullName evidence="1">Integrase catalytic domain-containing protein</fullName>
    </recommendedName>
</protein>
<dbReference type="PROSITE" id="PS50994">
    <property type="entry name" value="INTEGRASE"/>
    <property type="match status" value="1"/>
</dbReference>
<dbReference type="Gene3D" id="3.30.420.10">
    <property type="entry name" value="Ribonuclease H-like superfamily/Ribonuclease H"/>
    <property type="match status" value="1"/>
</dbReference>
<evidence type="ECO:0000259" key="1">
    <source>
        <dbReference type="PROSITE" id="PS50994"/>
    </source>
</evidence>
<gene>
    <name evidence="2" type="ORF">A2908_04585</name>
</gene>